<keyword evidence="1" id="KW-0812">Transmembrane</keyword>
<evidence type="ECO:0000313" key="2">
    <source>
        <dbReference type="EMBL" id="SEH38859.1"/>
    </source>
</evidence>
<dbReference type="Proteomes" id="UP000183190">
    <property type="component" value="Unassembled WGS sequence"/>
</dbReference>
<gene>
    <name evidence="2" type="ORF">SAMN02910265_00275</name>
</gene>
<evidence type="ECO:0000256" key="1">
    <source>
        <dbReference type="SAM" id="Phobius"/>
    </source>
</evidence>
<proteinExistence type="predicted"/>
<protein>
    <submittedName>
        <fullName evidence="2">Uncharacterized protein</fullName>
    </submittedName>
</protein>
<dbReference type="AlphaFoldDB" id="A0A1H6HXH9"/>
<dbReference type="EMBL" id="FNWV01000001">
    <property type="protein sequence ID" value="SEH38859.1"/>
    <property type="molecule type" value="Genomic_DNA"/>
</dbReference>
<name>A0A1H6HXH9_RUMFL</name>
<evidence type="ECO:0000313" key="3">
    <source>
        <dbReference type="Proteomes" id="UP000183190"/>
    </source>
</evidence>
<feature type="transmembrane region" description="Helical" evidence="1">
    <location>
        <begin position="44"/>
        <end position="65"/>
    </location>
</feature>
<accession>A0A1H6HXH9</accession>
<keyword evidence="1" id="KW-0472">Membrane</keyword>
<keyword evidence="1" id="KW-1133">Transmembrane helix</keyword>
<dbReference type="RefSeq" id="WP_074714114.1">
    <property type="nucleotide sequence ID" value="NZ_FNWV01000001.1"/>
</dbReference>
<sequence>MANIIAGIRVLASIALLFCTAVHSVINKAAGGLCFILPFIDIRYSAAVVCSVAAAAAIHESCIVLSRRNST</sequence>
<dbReference type="OrthoDB" id="9796672at2"/>
<reference evidence="2 3" key="1">
    <citation type="submission" date="2016-10" db="EMBL/GenBank/DDBJ databases">
        <authorList>
            <person name="de Groot N.N."/>
        </authorList>
    </citation>
    <scope>NUCLEOTIDE SEQUENCE [LARGE SCALE GENOMIC DNA]</scope>
    <source>
        <strain evidence="2 3">YAD2003</strain>
    </source>
</reference>
<organism evidence="2 3">
    <name type="scientific">Ruminococcus flavefaciens</name>
    <dbReference type="NCBI Taxonomy" id="1265"/>
    <lineage>
        <taxon>Bacteria</taxon>
        <taxon>Bacillati</taxon>
        <taxon>Bacillota</taxon>
        <taxon>Clostridia</taxon>
        <taxon>Eubacteriales</taxon>
        <taxon>Oscillospiraceae</taxon>
        <taxon>Ruminococcus</taxon>
    </lineage>
</organism>